<keyword evidence="5" id="KW-1185">Reference proteome</keyword>
<gene>
    <name evidence="4" type="ORF">LY90DRAFT_665309</name>
</gene>
<feature type="compositionally biased region" description="Basic and acidic residues" evidence="1">
    <location>
        <begin position="79"/>
        <end position="94"/>
    </location>
</feature>
<evidence type="ECO:0000313" key="4">
    <source>
        <dbReference type="EMBL" id="ORY77535.1"/>
    </source>
</evidence>
<accession>A0A1Y2F3K7</accession>
<feature type="compositionally biased region" description="Low complexity" evidence="1">
    <location>
        <begin position="41"/>
        <end position="78"/>
    </location>
</feature>
<protein>
    <submittedName>
        <fullName evidence="4">Uncharacterized protein</fullName>
    </submittedName>
</protein>
<reference evidence="4 5" key="1">
    <citation type="submission" date="2016-08" db="EMBL/GenBank/DDBJ databases">
        <title>A Parts List for Fungal Cellulosomes Revealed by Comparative Genomics.</title>
        <authorList>
            <consortium name="DOE Joint Genome Institute"/>
            <person name="Haitjema C.H."/>
            <person name="Gilmore S.P."/>
            <person name="Henske J.K."/>
            <person name="Solomon K.V."/>
            <person name="De Groot R."/>
            <person name="Kuo A."/>
            <person name="Mondo S.J."/>
            <person name="Salamov A.A."/>
            <person name="Labutti K."/>
            <person name="Zhao Z."/>
            <person name="Chiniquy J."/>
            <person name="Barry K."/>
            <person name="Brewer H.M."/>
            <person name="Purvine S.O."/>
            <person name="Wright A.T."/>
            <person name="Boxma B."/>
            <person name="Van Alen T."/>
            <person name="Hackstein J.H."/>
            <person name="Baker S.E."/>
            <person name="Grigoriev I.V."/>
            <person name="O'Malley M.A."/>
        </authorList>
    </citation>
    <scope>NUCLEOTIDE SEQUENCE [LARGE SCALE GENOMIC DNA]</scope>
    <source>
        <strain evidence="4 5">G1</strain>
    </source>
</reference>
<organism evidence="4 5">
    <name type="scientific">Neocallimastix californiae</name>
    <dbReference type="NCBI Taxonomy" id="1754190"/>
    <lineage>
        <taxon>Eukaryota</taxon>
        <taxon>Fungi</taxon>
        <taxon>Fungi incertae sedis</taxon>
        <taxon>Chytridiomycota</taxon>
        <taxon>Chytridiomycota incertae sedis</taxon>
        <taxon>Neocallimastigomycetes</taxon>
        <taxon>Neocallimastigales</taxon>
        <taxon>Neocallimastigaceae</taxon>
        <taxon>Neocallimastix</taxon>
    </lineage>
</organism>
<feature type="transmembrane region" description="Helical" evidence="2">
    <location>
        <begin position="279"/>
        <end position="296"/>
    </location>
</feature>
<keyword evidence="2" id="KW-0472">Membrane</keyword>
<keyword evidence="2" id="KW-0812">Transmembrane</keyword>
<evidence type="ECO:0000256" key="2">
    <source>
        <dbReference type="SAM" id="Phobius"/>
    </source>
</evidence>
<feature type="chain" id="PRO_5012395366" evidence="3">
    <location>
        <begin position="26"/>
        <end position="297"/>
    </location>
</feature>
<evidence type="ECO:0000256" key="1">
    <source>
        <dbReference type="SAM" id="MobiDB-lite"/>
    </source>
</evidence>
<evidence type="ECO:0000313" key="5">
    <source>
        <dbReference type="Proteomes" id="UP000193920"/>
    </source>
</evidence>
<evidence type="ECO:0000256" key="3">
    <source>
        <dbReference type="SAM" id="SignalP"/>
    </source>
</evidence>
<dbReference type="Proteomes" id="UP000193920">
    <property type="component" value="Unassembled WGS sequence"/>
</dbReference>
<dbReference type="AlphaFoldDB" id="A0A1Y2F3K7"/>
<keyword evidence="2" id="KW-1133">Transmembrane helix</keyword>
<name>A0A1Y2F3K7_9FUNG</name>
<dbReference type="OrthoDB" id="2147660at2759"/>
<dbReference type="EMBL" id="MCOG01000019">
    <property type="protein sequence ID" value="ORY77535.1"/>
    <property type="molecule type" value="Genomic_DNA"/>
</dbReference>
<keyword evidence="3" id="KW-0732">Signal</keyword>
<sequence length="297" mass="34309">MKSNKYLKIILYIFFLYIIYDKVSAQDLIDENNKNEEDNKNSNVDNKANNSNDIANNNDNNSNNVVDNNNSNNSNNNENNEKNEDNQENNKSKEEEEEERECSSSIGNILFQKPDSKSIVVPYSNFTLIWYYDNRGFDVVYPSVNITFLLFKSEDANYNDYINAWKNPIFTKTLKLSEIQPGPQRTDGKPVYQWDWDTNFYSDEESYTQPPSLNAQYKFRIVGDGKDIKTNADHFDCYRDGDLTPGSTSAFYIVENKPLGNNYKPLVIENSALSIYKSAKFMTTIIILFIVSVLLVF</sequence>
<feature type="region of interest" description="Disordered" evidence="1">
    <location>
        <begin position="33"/>
        <end position="101"/>
    </location>
</feature>
<comment type="caution">
    <text evidence="4">The sequence shown here is derived from an EMBL/GenBank/DDBJ whole genome shotgun (WGS) entry which is preliminary data.</text>
</comment>
<feature type="signal peptide" evidence="3">
    <location>
        <begin position="1"/>
        <end position="25"/>
    </location>
</feature>
<proteinExistence type="predicted"/>